<reference evidence="2" key="2">
    <citation type="submission" date="2007-04" db="EMBL/GenBank/DDBJ databases">
        <title>Draft genome sequence of Bacteroides ovatus (ATCC 8483).</title>
        <authorList>
            <person name="Sudarsanam P."/>
            <person name="Ley R."/>
            <person name="Guruge J."/>
            <person name="Turnbaugh P.J."/>
            <person name="Mahowald M."/>
            <person name="Liep D."/>
            <person name="Gordon J."/>
        </authorList>
    </citation>
    <scope>NUCLEOTIDE SEQUENCE [LARGE SCALE GENOMIC DNA]</scope>
    <source>
        <strain evidence="2">ATCC 8483 / DSM 1896 / JCM 5824 / BCRC 10623 / CCUG 4943 / NCTC 11153</strain>
    </source>
</reference>
<comment type="caution">
    <text evidence="1">The sequence shown here is derived from an EMBL/GenBank/DDBJ whole genome shotgun (WGS) entry which is preliminary data.</text>
</comment>
<protein>
    <submittedName>
        <fullName evidence="1">Uncharacterized protein</fullName>
    </submittedName>
</protein>
<dbReference type="AlphaFoldDB" id="A0AAN3A5F9"/>
<organism evidence="1 2">
    <name type="scientific">Bacteroides ovatus (strain ATCC 8483 / DSM 1896 / JCM 5824 / BCRC 10623 / CCUG 4943 / NCTC 11153)</name>
    <dbReference type="NCBI Taxonomy" id="411476"/>
    <lineage>
        <taxon>Bacteria</taxon>
        <taxon>Pseudomonadati</taxon>
        <taxon>Bacteroidota</taxon>
        <taxon>Bacteroidia</taxon>
        <taxon>Bacteroidales</taxon>
        <taxon>Bacteroidaceae</taxon>
        <taxon>Bacteroides</taxon>
    </lineage>
</organism>
<sequence length="44" mass="5239">MFFIVLDLRLTKVGARRCSFFYVYMLDFLKKNGIFVKSQLLSET</sequence>
<dbReference type="EMBL" id="AAXF02000052">
    <property type="protein sequence ID" value="EDO10272.1"/>
    <property type="molecule type" value="Genomic_DNA"/>
</dbReference>
<reference evidence="1 2" key="1">
    <citation type="submission" date="2007-03" db="EMBL/GenBank/DDBJ databases">
        <authorList>
            <person name="Fulton L."/>
            <person name="Clifton S."/>
            <person name="Fulton B."/>
            <person name="Xu J."/>
            <person name="Minx P."/>
            <person name="Pepin K.H."/>
            <person name="Johnson M."/>
            <person name="Thiruvilangam P."/>
            <person name="Bhonagiri V."/>
            <person name="Nash W.E."/>
            <person name="Mardis E.R."/>
            <person name="Wilson R.K."/>
        </authorList>
    </citation>
    <scope>NUCLEOTIDE SEQUENCE [LARGE SCALE GENOMIC DNA]</scope>
    <source>
        <strain evidence="2">ATCC 8483 / DSM 1896 / JCM 5824 / BCRC 10623 / CCUG 4943 / NCTC 11153</strain>
    </source>
</reference>
<dbReference type="Proteomes" id="UP000005475">
    <property type="component" value="Unassembled WGS sequence"/>
</dbReference>
<gene>
    <name evidence="1" type="ORF">BACOVA_03718</name>
</gene>
<accession>A0AAN3A5F9</accession>
<evidence type="ECO:0000313" key="1">
    <source>
        <dbReference type="EMBL" id="EDO10272.1"/>
    </source>
</evidence>
<evidence type="ECO:0000313" key="2">
    <source>
        <dbReference type="Proteomes" id="UP000005475"/>
    </source>
</evidence>
<proteinExistence type="predicted"/>
<name>A0AAN3A5F9_BACO1</name>